<keyword evidence="8" id="KW-1185">Reference proteome</keyword>
<protein>
    <recommendedName>
        <fullName evidence="6">Major facilitator superfamily (MFS) profile domain-containing protein</fullName>
    </recommendedName>
</protein>
<feature type="domain" description="Major facilitator superfamily (MFS) profile" evidence="6">
    <location>
        <begin position="21"/>
        <end position="409"/>
    </location>
</feature>
<gene>
    <name evidence="7" type="ORF">CARG_06255</name>
</gene>
<dbReference type="GeneID" id="78250023"/>
<feature type="transmembrane region" description="Helical" evidence="5">
    <location>
        <begin position="146"/>
        <end position="166"/>
    </location>
</feature>
<dbReference type="RefSeq" id="WP_020976533.1">
    <property type="nucleotide sequence ID" value="NC_022198.1"/>
</dbReference>
<evidence type="ECO:0000256" key="2">
    <source>
        <dbReference type="ARBA" id="ARBA00022692"/>
    </source>
</evidence>
<feature type="transmembrane region" description="Helical" evidence="5">
    <location>
        <begin position="259"/>
        <end position="280"/>
    </location>
</feature>
<dbReference type="AlphaFoldDB" id="U3GV31"/>
<sequence>MAHEALSRDQLEQIDNMWKSPGLIGTLIAVATAFGSWTMLLPTLPLAVIESGGSKTLAGATTGIFMLFTVITQMFTPRALRTIGYTPVMVFSAAILGVPALAYMVSIAPVPVLAVSAIRGIGFGALTVAQAALIAELVPLKFLGKASGALGLVIGLVEMLVLPLGLNLAKHFGFNVVYGITAAIAVVGAVVCSRLPRLKAAPKVQRKGGDTLLEGVPAVATWKLITVPAIAMCGIAMGFGALNSFLPAAVRDLDPAKGVLIGGVVLAIVGGAQMVSRYAAGMYADRKGQAGLLMIPSLLLGVLGLLLVALVVFADWNAWLMLVAALSFGLGFGAAQNEALLMMFARLPRERVSDASAMWNISFDSGTGLGSVVLGFVAARLAYDGAFFVAASLVGIGLSLVIADSIAGKHRIVEYHNTRAHLRRVPMARATYHGAKKVGRVSKVAGKAAARATVKPIKPIVKPLRTNLNAKQRGASDSPSDT</sequence>
<dbReference type="STRING" id="1348662.CARG_06255"/>
<evidence type="ECO:0000256" key="4">
    <source>
        <dbReference type="ARBA" id="ARBA00023136"/>
    </source>
</evidence>
<evidence type="ECO:0000313" key="7">
    <source>
        <dbReference type="EMBL" id="AGU15375.1"/>
    </source>
</evidence>
<evidence type="ECO:0000256" key="3">
    <source>
        <dbReference type="ARBA" id="ARBA00022989"/>
    </source>
</evidence>
<feature type="transmembrane region" description="Helical" evidence="5">
    <location>
        <begin position="112"/>
        <end position="134"/>
    </location>
</feature>
<dbReference type="GO" id="GO:0022857">
    <property type="term" value="F:transmembrane transporter activity"/>
    <property type="evidence" value="ECO:0007669"/>
    <property type="project" value="InterPro"/>
</dbReference>
<dbReference type="PROSITE" id="PS50850">
    <property type="entry name" value="MFS"/>
    <property type="match status" value="1"/>
</dbReference>
<proteinExistence type="predicted"/>
<keyword evidence="3 5" id="KW-1133">Transmembrane helix</keyword>
<evidence type="ECO:0000256" key="1">
    <source>
        <dbReference type="ARBA" id="ARBA00004651"/>
    </source>
</evidence>
<dbReference type="KEGG" id="caz:CARG_06255"/>
<dbReference type="InterPro" id="IPR020846">
    <property type="entry name" value="MFS_dom"/>
</dbReference>
<organism evidence="7 8">
    <name type="scientific">Corynebacterium argentoratense DSM 44202</name>
    <dbReference type="NCBI Taxonomy" id="1348662"/>
    <lineage>
        <taxon>Bacteria</taxon>
        <taxon>Bacillati</taxon>
        <taxon>Actinomycetota</taxon>
        <taxon>Actinomycetes</taxon>
        <taxon>Mycobacteriales</taxon>
        <taxon>Corynebacteriaceae</taxon>
        <taxon>Corynebacterium</taxon>
    </lineage>
</organism>
<dbReference type="EMBL" id="CP006365">
    <property type="protein sequence ID" value="AGU15375.1"/>
    <property type="molecule type" value="Genomic_DNA"/>
</dbReference>
<dbReference type="PATRIC" id="fig|1348662.3.peg.1225"/>
<feature type="transmembrane region" description="Helical" evidence="5">
    <location>
        <begin position="357"/>
        <end position="379"/>
    </location>
</feature>
<comment type="subcellular location">
    <subcellularLocation>
        <location evidence="1">Cell membrane</location>
        <topology evidence="1">Multi-pass membrane protein</topology>
    </subcellularLocation>
</comment>
<feature type="transmembrane region" description="Helical" evidence="5">
    <location>
        <begin position="56"/>
        <end position="76"/>
    </location>
</feature>
<feature type="transmembrane region" description="Helical" evidence="5">
    <location>
        <begin position="216"/>
        <end position="239"/>
    </location>
</feature>
<dbReference type="InterPro" id="IPR036259">
    <property type="entry name" value="MFS_trans_sf"/>
</dbReference>
<dbReference type="SUPFAM" id="SSF103473">
    <property type="entry name" value="MFS general substrate transporter"/>
    <property type="match status" value="1"/>
</dbReference>
<dbReference type="Proteomes" id="UP000016943">
    <property type="component" value="Chromosome"/>
</dbReference>
<dbReference type="CDD" id="cd17489">
    <property type="entry name" value="MFS_YfcJ_like"/>
    <property type="match status" value="1"/>
</dbReference>
<feature type="transmembrane region" description="Helical" evidence="5">
    <location>
        <begin position="88"/>
        <end position="106"/>
    </location>
</feature>
<evidence type="ECO:0000259" key="6">
    <source>
        <dbReference type="PROSITE" id="PS50850"/>
    </source>
</evidence>
<feature type="transmembrane region" description="Helical" evidence="5">
    <location>
        <begin position="21"/>
        <end position="44"/>
    </location>
</feature>
<dbReference type="eggNOG" id="COG2814">
    <property type="taxonomic scope" value="Bacteria"/>
</dbReference>
<keyword evidence="2 5" id="KW-0812">Transmembrane</keyword>
<dbReference type="PANTHER" id="PTHR23531:SF1">
    <property type="entry name" value="QUINOLENE RESISTANCE PROTEIN NORA"/>
    <property type="match status" value="1"/>
</dbReference>
<evidence type="ECO:0000256" key="5">
    <source>
        <dbReference type="SAM" id="Phobius"/>
    </source>
</evidence>
<dbReference type="OrthoDB" id="5189108at2"/>
<reference evidence="7 8" key="1">
    <citation type="journal article" date="2013" name="Genome Announc.">
        <title>Whole-Genome Sequence of the Clinical Strain Corynebacterium argentoratense DSM 44202, Isolated from a Human Throat Specimen.</title>
        <authorList>
            <person name="Bomholt C."/>
            <person name="Glaub A."/>
            <person name="Gravermann K."/>
            <person name="Albersmeier A."/>
            <person name="Brinkrolf K."/>
            <person name="Ruckert C."/>
            <person name="Tauch A."/>
        </authorList>
    </citation>
    <scope>NUCLEOTIDE SEQUENCE [LARGE SCALE GENOMIC DNA]</scope>
    <source>
        <strain evidence="7">DSM 44202</strain>
    </source>
</reference>
<feature type="transmembrane region" description="Helical" evidence="5">
    <location>
        <begin position="172"/>
        <end position="195"/>
    </location>
</feature>
<accession>U3GV31</accession>
<dbReference type="PANTHER" id="PTHR23531">
    <property type="entry name" value="QUINOLENE RESISTANCE PROTEIN NORA"/>
    <property type="match status" value="1"/>
</dbReference>
<dbReference type="InterPro" id="IPR011701">
    <property type="entry name" value="MFS"/>
</dbReference>
<evidence type="ECO:0000313" key="8">
    <source>
        <dbReference type="Proteomes" id="UP000016943"/>
    </source>
</evidence>
<feature type="transmembrane region" description="Helical" evidence="5">
    <location>
        <begin position="385"/>
        <end position="403"/>
    </location>
</feature>
<feature type="transmembrane region" description="Helical" evidence="5">
    <location>
        <begin position="292"/>
        <end position="313"/>
    </location>
</feature>
<keyword evidence="4 5" id="KW-0472">Membrane</keyword>
<dbReference type="HOGENOM" id="CLU_001265_10_13_11"/>
<dbReference type="Pfam" id="PF07690">
    <property type="entry name" value="MFS_1"/>
    <property type="match status" value="1"/>
</dbReference>
<dbReference type="Gene3D" id="1.20.1250.20">
    <property type="entry name" value="MFS general substrate transporter like domains"/>
    <property type="match status" value="2"/>
</dbReference>
<feature type="transmembrane region" description="Helical" evidence="5">
    <location>
        <begin position="319"/>
        <end position="345"/>
    </location>
</feature>
<dbReference type="GO" id="GO:0005886">
    <property type="term" value="C:plasma membrane"/>
    <property type="evidence" value="ECO:0007669"/>
    <property type="project" value="UniProtKB-SubCell"/>
</dbReference>
<name>U3GV31_9CORY</name>
<dbReference type="InterPro" id="IPR052714">
    <property type="entry name" value="MFS_Exporter"/>
</dbReference>